<name>A0A6N9HIY7_9BURK</name>
<evidence type="ECO:0000256" key="1">
    <source>
        <dbReference type="ARBA" id="ARBA00022553"/>
    </source>
</evidence>
<keyword evidence="7" id="KW-1185">Reference proteome</keyword>
<evidence type="ECO:0000256" key="3">
    <source>
        <dbReference type="ARBA" id="ARBA00022679"/>
    </source>
</evidence>
<keyword evidence="3 6" id="KW-0808">Transferase</keyword>
<feature type="region of interest" description="Disordered" evidence="5">
    <location>
        <begin position="35"/>
        <end position="62"/>
    </location>
</feature>
<evidence type="ECO:0000256" key="5">
    <source>
        <dbReference type="SAM" id="MobiDB-lite"/>
    </source>
</evidence>
<dbReference type="GO" id="GO:0032259">
    <property type="term" value="P:methylation"/>
    <property type="evidence" value="ECO:0007669"/>
    <property type="project" value="UniProtKB-KW"/>
</dbReference>
<dbReference type="PANTHER" id="PTHR32183:SF6">
    <property type="entry name" value="CYSTEINE SULFINATE DESULFINASE_CYSTEINE DESULFURASE AND RELATED ENZYMES"/>
    <property type="match status" value="1"/>
</dbReference>
<dbReference type="SUPFAM" id="SSF53335">
    <property type="entry name" value="S-adenosyl-L-methionine-dependent methyltransferases"/>
    <property type="match status" value="1"/>
</dbReference>
<proteinExistence type="predicted"/>
<evidence type="ECO:0000256" key="2">
    <source>
        <dbReference type="ARBA" id="ARBA00022603"/>
    </source>
</evidence>
<dbReference type="Gene3D" id="3.40.50.150">
    <property type="entry name" value="Vaccinia Virus protein VP39"/>
    <property type="match status" value="1"/>
</dbReference>
<evidence type="ECO:0000313" key="7">
    <source>
        <dbReference type="Proteomes" id="UP000448575"/>
    </source>
</evidence>
<dbReference type="Pfam" id="PF05724">
    <property type="entry name" value="TPMT"/>
    <property type="match status" value="1"/>
</dbReference>
<dbReference type="InterPro" id="IPR008854">
    <property type="entry name" value="TPMT"/>
</dbReference>
<evidence type="ECO:0000313" key="6">
    <source>
        <dbReference type="EMBL" id="MYN02755.1"/>
    </source>
</evidence>
<dbReference type="EMBL" id="WWCJ01000007">
    <property type="protein sequence ID" value="MYN02755.1"/>
    <property type="molecule type" value="Genomic_DNA"/>
</dbReference>
<dbReference type="PANTHER" id="PTHR32183">
    <property type="match status" value="1"/>
</dbReference>
<dbReference type="RefSeq" id="WP_161025749.1">
    <property type="nucleotide sequence ID" value="NZ_WWCJ01000007.1"/>
</dbReference>
<keyword evidence="4" id="KW-0949">S-adenosyl-L-methionine</keyword>
<evidence type="ECO:0000256" key="4">
    <source>
        <dbReference type="ARBA" id="ARBA00022691"/>
    </source>
</evidence>
<dbReference type="PROSITE" id="PS51585">
    <property type="entry name" value="SAM_MT_TPMT"/>
    <property type="match status" value="1"/>
</dbReference>
<protein>
    <submittedName>
        <fullName evidence="6">Methyltransferase domain-containing protein</fullName>
    </submittedName>
</protein>
<dbReference type="InterPro" id="IPR029063">
    <property type="entry name" value="SAM-dependent_MTases_sf"/>
</dbReference>
<reference evidence="6 7" key="1">
    <citation type="submission" date="2019-12" db="EMBL/GenBank/DDBJ databases">
        <title>Novel species isolated from a subtropical stream in China.</title>
        <authorList>
            <person name="Lu H."/>
        </authorList>
    </citation>
    <scope>NUCLEOTIDE SEQUENCE [LARGE SCALE GENOMIC DNA]</scope>
    <source>
        <strain evidence="6 7">DS3</strain>
    </source>
</reference>
<keyword evidence="1" id="KW-0597">Phosphoprotein</keyword>
<organism evidence="6 7">
    <name type="scientific">Pseudoduganella guangdongensis</name>
    <dbReference type="NCBI Taxonomy" id="2692179"/>
    <lineage>
        <taxon>Bacteria</taxon>
        <taxon>Pseudomonadati</taxon>
        <taxon>Pseudomonadota</taxon>
        <taxon>Betaproteobacteria</taxon>
        <taxon>Burkholderiales</taxon>
        <taxon>Oxalobacteraceae</taxon>
        <taxon>Telluria group</taxon>
        <taxon>Pseudoduganella</taxon>
    </lineage>
</organism>
<sequence length="226" mass="25100">MPEFSNRDPRTPEFWDQRFEGAFTPWDRGGVPAQLSAWLQPGKPGSDPRVGPKPAAAASQGLTLGSDPDLPGFAALIPGCGTAYELQAFCEAGWDATAIDFSPAAVAAAQQNLGRWRAHVVQADFFTYPATPDLIYERAFLCAMPREMWPRVVQRWAELLPAGGLLLGYFFFDDNPKGPPFGADRQQLDALMSAHFSLEWDEPVEDSLPVFQGKERWMAWRRKKGL</sequence>
<dbReference type="Proteomes" id="UP000448575">
    <property type="component" value="Unassembled WGS sequence"/>
</dbReference>
<accession>A0A6N9HIY7</accession>
<comment type="caution">
    <text evidence="6">The sequence shown here is derived from an EMBL/GenBank/DDBJ whole genome shotgun (WGS) entry which is preliminary data.</text>
</comment>
<gene>
    <name evidence="6" type="ORF">GTP41_11660</name>
</gene>
<dbReference type="GO" id="GO:0008757">
    <property type="term" value="F:S-adenosylmethionine-dependent methyltransferase activity"/>
    <property type="evidence" value="ECO:0007669"/>
    <property type="project" value="InterPro"/>
</dbReference>
<keyword evidence="2 6" id="KW-0489">Methyltransferase</keyword>
<dbReference type="CDD" id="cd02440">
    <property type="entry name" value="AdoMet_MTases"/>
    <property type="match status" value="1"/>
</dbReference>
<dbReference type="AlphaFoldDB" id="A0A6N9HIY7"/>